<evidence type="ECO:0000313" key="3">
    <source>
        <dbReference type="EMBL" id="KKT81566.1"/>
    </source>
</evidence>
<keyword evidence="2" id="KW-0732">Signal</keyword>
<reference evidence="3 4" key="1">
    <citation type="journal article" date="2015" name="Nature">
        <title>rRNA introns, odd ribosomes, and small enigmatic genomes across a large radiation of phyla.</title>
        <authorList>
            <person name="Brown C.T."/>
            <person name="Hug L.A."/>
            <person name="Thomas B.C."/>
            <person name="Sharon I."/>
            <person name="Castelle C.J."/>
            <person name="Singh A."/>
            <person name="Wilkins M.J."/>
            <person name="Williams K.H."/>
            <person name="Banfield J.F."/>
        </authorList>
    </citation>
    <scope>NUCLEOTIDE SEQUENCE [LARGE SCALE GENOMIC DNA]</scope>
</reference>
<feature type="transmembrane region" description="Helical" evidence="1">
    <location>
        <begin position="52"/>
        <end position="71"/>
    </location>
</feature>
<evidence type="ECO:0000313" key="4">
    <source>
        <dbReference type="Proteomes" id="UP000034032"/>
    </source>
</evidence>
<organism evidence="3 4">
    <name type="scientific">Candidatus Yanofskybacteria bacterium GW2011_GWA2_44_9</name>
    <dbReference type="NCBI Taxonomy" id="1619025"/>
    <lineage>
        <taxon>Bacteria</taxon>
        <taxon>Candidatus Yanofskyibacteriota</taxon>
    </lineage>
</organism>
<keyword evidence="1" id="KW-0472">Membrane</keyword>
<dbReference type="AlphaFoldDB" id="A0A0G1KCU4"/>
<feature type="transmembrane region" description="Helical" evidence="1">
    <location>
        <begin position="92"/>
        <end position="113"/>
    </location>
</feature>
<accession>A0A0G1KCU4</accession>
<comment type="caution">
    <text evidence="3">The sequence shown here is derived from an EMBL/GenBank/DDBJ whole genome shotgun (WGS) entry which is preliminary data.</text>
</comment>
<sequence>MKKFNKIAQISVASAAILMPFLAFAQLAVPTNPVAATQGLTLSEIEQRITDIAQFLIVISVVVAVIFIIWGGIKYVMAGDDAAKAGSAKTTILNGVIGALVILAVGIIMQTLANVVARTFFT</sequence>
<dbReference type="Pfam" id="PF18895">
    <property type="entry name" value="T4SS_pilin"/>
    <property type="match status" value="1"/>
</dbReference>
<feature type="signal peptide" evidence="2">
    <location>
        <begin position="1"/>
        <end position="25"/>
    </location>
</feature>
<name>A0A0G1KCU4_9BACT</name>
<evidence type="ECO:0000256" key="2">
    <source>
        <dbReference type="SAM" id="SignalP"/>
    </source>
</evidence>
<dbReference type="InterPro" id="IPR043993">
    <property type="entry name" value="T4SS_pilin"/>
</dbReference>
<gene>
    <name evidence="3" type="ORF">UW79_C0017G0006</name>
</gene>
<keyword evidence="1" id="KW-0812">Transmembrane</keyword>
<dbReference type="Proteomes" id="UP000034032">
    <property type="component" value="Unassembled WGS sequence"/>
</dbReference>
<protein>
    <submittedName>
        <fullName evidence="3">Uncharacterized protein</fullName>
    </submittedName>
</protein>
<proteinExistence type="predicted"/>
<evidence type="ECO:0000256" key="1">
    <source>
        <dbReference type="SAM" id="Phobius"/>
    </source>
</evidence>
<feature type="chain" id="PRO_5002538178" evidence="2">
    <location>
        <begin position="26"/>
        <end position="122"/>
    </location>
</feature>
<dbReference type="EMBL" id="LCJR01000017">
    <property type="protein sequence ID" value="KKT81566.1"/>
    <property type="molecule type" value="Genomic_DNA"/>
</dbReference>
<keyword evidence="1" id="KW-1133">Transmembrane helix</keyword>